<dbReference type="Pfam" id="PF12796">
    <property type="entry name" value="Ank_2"/>
    <property type="match status" value="1"/>
</dbReference>
<dbReference type="SMART" id="SM00248">
    <property type="entry name" value="ANK"/>
    <property type="match status" value="4"/>
</dbReference>
<dbReference type="PANTHER" id="PTHR24197">
    <property type="entry name" value="ANKYRIN REPEAT DOMAIN-CONTAINING PROTEIN 61"/>
    <property type="match status" value="1"/>
</dbReference>
<evidence type="ECO:0000256" key="2">
    <source>
        <dbReference type="ARBA" id="ARBA00023043"/>
    </source>
</evidence>
<keyword evidence="2 5" id="KW-0040">ANK repeat</keyword>
<evidence type="ECO:0000313" key="7">
    <source>
        <dbReference type="EMBL" id="CAH3163698.1"/>
    </source>
</evidence>
<dbReference type="Pfam" id="PF13637">
    <property type="entry name" value="Ank_4"/>
    <property type="match status" value="1"/>
</dbReference>
<organism evidence="7 8">
    <name type="scientific">Porites evermanni</name>
    <dbReference type="NCBI Taxonomy" id="104178"/>
    <lineage>
        <taxon>Eukaryota</taxon>
        <taxon>Metazoa</taxon>
        <taxon>Cnidaria</taxon>
        <taxon>Anthozoa</taxon>
        <taxon>Hexacorallia</taxon>
        <taxon>Scleractinia</taxon>
        <taxon>Fungiina</taxon>
        <taxon>Poritidae</taxon>
        <taxon>Porites</taxon>
    </lineage>
</organism>
<reference evidence="7 8" key="1">
    <citation type="submission" date="2022-05" db="EMBL/GenBank/DDBJ databases">
        <authorList>
            <consortium name="Genoscope - CEA"/>
            <person name="William W."/>
        </authorList>
    </citation>
    <scope>NUCLEOTIDE SEQUENCE [LARGE SCALE GENOMIC DNA]</scope>
</reference>
<feature type="repeat" description="ANK" evidence="5">
    <location>
        <begin position="50"/>
        <end position="87"/>
    </location>
</feature>
<evidence type="ECO:0000256" key="3">
    <source>
        <dbReference type="ARBA" id="ARBA00037385"/>
    </source>
</evidence>
<dbReference type="PRINTS" id="PR01415">
    <property type="entry name" value="ANKYRIN"/>
</dbReference>
<feature type="compositionally biased region" description="Polar residues" evidence="6">
    <location>
        <begin position="266"/>
        <end position="279"/>
    </location>
</feature>
<feature type="repeat" description="ANK" evidence="5">
    <location>
        <begin position="88"/>
        <end position="124"/>
    </location>
</feature>
<comment type="function">
    <text evidence="3">Plays an important role in regulating intracellular signaling events associated with erythroid terminal differentiation.</text>
</comment>
<evidence type="ECO:0000256" key="1">
    <source>
        <dbReference type="ARBA" id="ARBA00022737"/>
    </source>
</evidence>
<dbReference type="Gene3D" id="1.25.40.20">
    <property type="entry name" value="Ankyrin repeat-containing domain"/>
    <property type="match status" value="2"/>
</dbReference>
<dbReference type="SUPFAM" id="SSF48403">
    <property type="entry name" value="Ankyrin repeat"/>
    <property type="match status" value="1"/>
</dbReference>
<dbReference type="EMBL" id="CALNXI010001294">
    <property type="protein sequence ID" value="CAH3163698.1"/>
    <property type="molecule type" value="Genomic_DNA"/>
</dbReference>
<dbReference type="PROSITE" id="PS50088">
    <property type="entry name" value="ANK_REPEAT"/>
    <property type="match status" value="3"/>
</dbReference>
<dbReference type="PANTHER" id="PTHR24197:SF44">
    <property type="entry name" value="ANKYRIN REPEAT DOMAIN-CONTAINING PROTEIN 54"/>
    <property type="match status" value="1"/>
</dbReference>
<evidence type="ECO:0000256" key="4">
    <source>
        <dbReference type="ARBA" id="ARBA00039237"/>
    </source>
</evidence>
<accession>A0ABN8QKM9</accession>
<sequence>MRLLLEKGAQVNACNEAHCTPLMIASRKGHANVVKLLIEREADLALKDRDGQTAIHYAAQKYYRDGNSVEILSCLIENGADVNARTNNNRTPLMFASSISEVNCPIDLLKFLVKHGAEIDLQDDYGNTALHYASYPYPKSGTVFYALRDLGATFLENNCRLTPLLLATQISVNTFFVMDSIRTLDLTKNERVDALELLGASLATKRTFRGFIGYGYDVAEGFHYLKLGMEERFSDLSYPLFKQPMEPVEAYQKRKESQTPEELAQIENNTCNQRENSWKGQPKTEWPNYKCC</sequence>
<evidence type="ECO:0000256" key="5">
    <source>
        <dbReference type="PROSITE-ProRule" id="PRU00023"/>
    </source>
</evidence>
<dbReference type="InterPro" id="IPR002110">
    <property type="entry name" value="Ankyrin_rpt"/>
</dbReference>
<comment type="caution">
    <text evidence="7">The sequence shown here is derived from an EMBL/GenBank/DDBJ whole genome shotgun (WGS) entry which is preliminary data.</text>
</comment>
<keyword evidence="8" id="KW-1185">Reference proteome</keyword>
<gene>
    <name evidence="7" type="ORF">PEVE_00004667</name>
</gene>
<dbReference type="PROSITE" id="PS50297">
    <property type="entry name" value="ANK_REP_REGION"/>
    <property type="match status" value="3"/>
</dbReference>
<evidence type="ECO:0000256" key="6">
    <source>
        <dbReference type="SAM" id="MobiDB-lite"/>
    </source>
</evidence>
<name>A0ABN8QKM9_9CNID</name>
<dbReference type="Proteomes" id="UP001159427">
    <property type="component" value="Unassembled WGS sequence"/>
</dbReference>
<feature type="region of interest" description="Disordered" evidence="6">
    <location>
        <begin position="254"/>
        <end position="292"/>
    </location>
</feature>
<proteinExistence type="predicted"/>
<evidence type="ECO:0000313" key="8">
    <source>
        <dbReference type="Proteomes" id="UP001159427"/>
    </source>
</evidence>
<keyword evidence="1" id="KW-0677">Repeat</keyword>
<protein>
    <recommendedName>
        <fullName evidence="4">Ankyrin repeat domain-containing protein 54</fullName>
    </recommendedName>
</protein>
<feature type="repeat" description="ANK" evidence="5">
    <location>
        <begin position="17"/>
        <end position="49"/>
    </location>
</feature>
<dbReference type="InterPro" id="IPR036770">
    <property type="entry name" value="Ankyrin_rpt-contain_sf"/>
</dbReference>